<organism evidence="4 5">
    <name type="scientific">Blautia obeum ATCC 29174</name>
    <dbReference type="NCBI Taxonomy" id="411459"/>
    <lineage>
        <taxon>Bacteria</taxon>
        <taxon>Bacillati</taxon>
        <taxon>Bacillota</taxon>
        <taxon>Clostridia</taxon>
        <taxon>Lachnospirales</taxon>
        <taxon>Lachnospiraceae</taxon>
        <taxon>Blautia</taxon>
    </lineage>
</organism>
<accession>A5ZQ00</accession>
<proteinExistence type="inferred from homology"/>
<reference evidence="4 5" key="2">
    <citation type="submission" date="2007-04" db="EMBL/GenBank/DDBJ databases">
        <title>Draft genome sequence of Ruminococcus obeum (ATCC 29174).</title>
        <authorList>
            <person name="Sudarsanam P."/>
            <person name="Ley R."/>
            <person name="Guruge J."/>
            <person name="Turnbaugh P.J."/>
            <person name="Mahowald M."/>
            <person name="Liep D."/>
            <person name="Gordon J."/>
        </authorList>
    </citation>
    <scope>NUCLEOTIDE SEQUENCE [LARGE SCALE GENOMIC DNA]</scope>
    <source>
        <strain evidence="4 5">ATCC 29174</strain>
    </source>
</reference>
<evidence type="ECO:0000313" key="4">
    <source>
        <dbReference type="EMBL" id="EDM88164.1"/>
    </source>
</evidence>
<dbReference type="Pfam" id="PF26079">
    <property type="entry name" value="Baseplate_J_C"/>
    <property type="match status" value="1"/>
</dbReference>
<evidence type="ECO:0000256" key="1">
    <source>
        <dbReference type="ARBA" id="ARBA00038087"/>
    </source>
</evidence>
<dbReference type="RefSeq" id="WP_005424402.1">
    <property type="nucleotide sequence ID" value="NZ_CP102265.1"/>
</dbReference>
<evidence type="ECO:0000313" key="5">
    <source>
        <dbReference type="Proteomes" id="UP000006002"/>
    </source>
</evidence>
<gene>
    <name evidence="4" type="ORF">RUMOBE_01070</name>
</gene>
<dbReference type="InterPro" id="IPR052399">
    <property type="entry name" value="Phage_Baseplate_Assmbl_Protein"/>
</dbReference>
<comment type="caution">
    <text evidence="4">The sequence shown here is derived from an EMBL/GenBank/DDBJ whole genome shotgun (WGS) entry which is preliminary data.</text>
</comment>
<reference evidence="4 5" key="1">
    <citation type="submission" date="2007-03" db="EMBL/GenBank/DDBJ databases">
        <authorList>
            <person name="Fulton L."/>
            <person name="Clifton S."/>
            <person name="Fulton B."/>
            <person name="Xu J."/>
            <person name="Minx P."/>
            <person name="Pepin K.H."/>
            <person name="Johnson M."/>
            <person name="Thiruvilangam P."/>
            <person name="Bhonagiri V."/>
            <person name="Nash W.E."/>
            <person name="Mardis E.R."/>
            <person name="Wilson R.K."/>
        </authorList>
    </citation>
    <scope>NUCLEOTIDE SEQUENCE [LARGE SCALE GENOMIC DNA]</scope>
    <source>
        <strain evidence="4 5">ATCC 29174</strain>
    </source>
</reference>
<dbReference type="EMBL" id="AAVO02000003">
    <property type="protein sequence ID" value="EDM88164.1"/>
    <property type="molecule type" value="Genomic_DNA"/>
</dbReference>
<feature type="domain" description="Baseplate J-like central" evidence="2">
    <location>
        <begin position="224"/>
        <end position="301"/>
    </location>
</feature>
<dbReference type="InterPro" id="IPR058530">
    <property type="entry name" value="Baseplate_J-like_C"/>
</dbReference>
<dbReference type="HOGENOM" id="CLU_039609_0_0_9"/>
<dbReference type="Proteomes" id="UP000006002">
    <property type="component" value="Unassembled WGS sequence"/>
</dbReference>
<dbReference type="eggNOG" id="COG3299">
    <property type="taxonomic scope" value="Bacteria"/>
</dbReference>
<evidence type="ECO:0000259" key="2">
    <source>
        <dbReference type="Pfam" id="PF26078"/>
    </source>
</evidence>
<sequence length="400" mass="43945">MADTMEKKIQDFKTAMAAMLANAPLEVDTELVQKLKNIEDLPLNEITQDVLIEQFYDMGEYLNVDTRQGSIYWDASMGSIIRTSTFLEQLKMVKEIISIFTCTGDVLDEKMMERGLTRNPANPTPATYYVSFVGMVPEMDSKMSVDDYFFTLSSDSEGRYILISEDMGTDMNNLVSGTKVIPELDVDGLISATLGELAIPAIDAESDDSARERLINRISGPDENGNKSQVRTWCESVEGVGAARIIPLWKGPYTVKGVIISAVGGVPSQTVIDNVQNYIDPGCTGMGEGVANIGQFFTAVAVEAVKIDITVSVLKKSDATYSGIQEAFKNLLQKYFVEMSLEEYTNGMAIRYAHVGSILENMDEVIDYDELKLNGNSANITFSILQIPILGEVTVDGNIL</sequence>
<feature type="domain" description="Baseplate J-like C-terminal" evidence="3">
    <location>
        <begin position="307"/>
        <end position="395"/>
    </location>
</feature>
<comment type="similarity">
    <text evidence="1">Belongs to the Mu gp47/PBSX XkdT family.</text>
</comment>
<protein>
    <submittedName>
        <fullName evidence="4">Uncharacterized protein</fullName>
    </submittedName>
</protein>
<dbReference type="PANTHER" id="PTHR37829:SF3">
    <property type="entry name" value="PROTEIN JAYE-RELATED"/>
    <property type="match status" value="1"/>
</dbReference>
<dbReference type="AlphaFoldDB" id="A5ZQ00"/>
<dbReference type="PANTHER" id="PTHR37829">
    <property type="entry name" value="PHAGE-LIKE ELEMENT PBSX PROTEIN XKDT"/>
    <property type="match status" value="1"/>
</dbReference>
<dbReference type="GeneID" id="79804324"/>
<name>A5ZQ00_9FIRM</name>
<dbReference type="InterPro" id="IPR058531">
    <property type="entry name" value="Baseplate_J_M"/>
</dbReference>
<dbReference type="Pfam" id="PF26078">
    <property type="entry name" value="Baseplate_J_M"/>
    <property type="match status" value="1"/>
</dbReference>
<evidence type="ECO:0000259" key="3">
    <source>
        <dbReference type="Pfam" id="PF26079"/>
    </source>
</evidence>